<dbReference type="PANTHER" id="PTHR35603:SF1">
    <property type="entry name" value="OUTER MEMBRANE LIPOPROTEIN SLYB"/>
    <property type="match status" value="1"/>
</dbReference>
<comment type="subcellular location">
    <subcellularLocation>
        <location evidence="1">Cell outer membrane</location>
        <topology evidence="1">Lipid-anchor</topology>
    </subcellularLocation>
</comment>
<organism evidence="8 9">
    <name type="scientific">Paraburkholderia rhizosphaerae</name>
    <dbReference type="NCBI Taxonomy" id="480658"/>
    <lineage>
        <taxon>Bacteria</taxon>
        <taxon>Pseudomonadati</taxon>
        <taxon>Pseudomonadota</taxon>
        <taxon>Betaproteobacteria</taxon>
        <taxon>Burkholderiales</taxon>
        <taxon>Burkholderiaceae</taxon>
        <taxon>Paraburkholderia</taxon>
    </lineage>
</organism>
<keyword evidence="3" id="KW-0472">Membrane</keyword>
<dbReference type="EMBL" id="SORE01000032">
    <property type="protein sequence ID" value="TDY38321.1"/>
    <property type="molecule type" value="Genomic_DNA"/>
</dbReference>
<evidence type="ECO:0000259" key="7">
    <source>
        <dbReference type="Pfam" id="PF05433"/>
    </source>
</evidence>
<evidence type="ECO:0000256" key="6">
    <source>
        <dbReference type="SAM" id="SignalP"/>
    </source>
</evidence>
<evidence type="ECO:0000313" key="8">
    <source>
        <dbReference type="EMBL" id="TDY38321.1"/>
    </source>
</evidence>
<evidence type="ECO:0000256" key="3">
    <source>
        <dbReference type="ARBA" id="ARBA00023136"/>
    </source>
</evidence>
<dbReference type="PANTHER" id="PTHR35603">
    <property type="match status" value="1"/>
</dbReference>
<evidence type="ECO:0000256" key="2">
    <source>
        <dbReference type="ARBA" id="ARBA00022729"/>
    </source>
</evidence>
<dbReference type="Pfam" id="PF05433">
    <property type="entry name" value="Rick_17kDa_Anti"/>
    <property type="match status" value="1"/>
</dbReference>
<feature type="chain" id="PRO_5020703557" evidence="6">
    <location>
        <begin position="21"/>
        <end position="159"/>
    </location>
</feature>
<keyword evidence="4" id="KW-0564">Palmitate</keyword>
<evidence type="ECO:0000313" key="9">
    <source>
        <dbReference type="Proteomes" id="UP000295509"/>
    </source>
</evidence>
<dbReference type="GO" id="GO:0009279">
    <property type="term" value="C:cell outer membrane"/>
    <property type="evidence" value="ECO:0007669"/>
    <property type="project" value="UniProtKB-SubCell"/>
</dbReference>
<gene>
    <name evidence="8" type="ORF">BX592_13258</name>
</gene>
<name>A0A4R8L6Q7_9BURK</name>
<dbReference type="Proteomes" id="UP000295509">
    <property type="component" value="Unassembled WGS sequence"/>
</dbReference>
<reference evidence="8 9" key="1">
    <citation type="submission" date="2019-03" db="EMBL/GenBank/DDBJ databases">
        <title>Genomic Encyclopedia of Type Strains, Phase III (KMG-III): the genomes of soil and plant-associated and newly described type strains.</title>
        <authorList>
            <person name="Whitman W."/>
        </authorList>
    </citation>
    <scope>NUCLEOTIDE SEQUENCE [LARGE SCALE GENOMIC DNA]</scope>
    <source>
        <strain evidence="8 9">LMG 29544</strain>
    </source>
</reference>
<keyword evidence="2 6" id="KW-0732">Signal</keyword>
<dbReference type="InterPro" id="IPR008816">
    <property type="entry name" value="Gly_zipper_2TM_dom"/>
</dbReference>
<proteinExistence type="predicted"/>
<comment type="caution">
    <text evidence="8">The sequence shown here is derived from an EMBL/GenBank/DDBJ whole genome shotgun (WGS) entry which is preliminary data.</text>
</comment>
<evidence type="ECO:0000256" key="1">
    <source>
        <dbReference type="ARBA" id="ARBA00004459"/>
    </source>
</evidence>
<dbReference type="InterPro" id="IPR051407">
    <property type="entry name" value="Bact_OM_lipoprot/Surf_antigen"/>
</dbReference>
<feature type="domain" description="Glycine zipper 2TM" evidence="7">
    <location>
        <begin position="66"/>
        <end position="107"/>
    </location>
</feature>
<dbReference type="AlphaFoldDB" id="A0A4R8L6Q7"/>
<keyword evidence="5 8" id="KW-0449">Lipoprotein</keyword>
<dbReference type="RefSeq" id="WP_134196865.1">
    <property type="nucleotide sequence ID" value="NZ_JBHLUW010000047.1"/>
</dbReference>
<feature type="signal peptide" evidence="6">
    <location>
        <begin position="1"/>
        <end position="20"/>
    </location>
</feature>
<evidence type="ECO:0000256" key="4">
    <source>
        <dbReference type="ARBA" id="ARBA00023139"/>
    </source>
</evidence>
<keyword evidence="9" id="KW-1185">Reference proteome</keyword>
<dbReference type="OrthoDB" id="5298161at2"/>
<evidence type="ECO:0000256" key="5">
    <source>
        <dbReference type="ARBA" id="ARBA00023288"/>
    </source>
</evidence>
<protein>
    <submittedName>
        <fullName evidence="8">Outer membrane lipoprotein SlyB</fullName>
    </submittedName>
</protein>
<sequence>MNSSLMMVSASTLVCAFALAGCATPAGSADIYGAAQAQREETVRVGTVESVRNVTIDASNGRPGVLGAVGGGLLGGVAGSAFGQGHGSLLMGILGGVAGAVAGSEVQHKLAQQHGQQITVRLDDGSWRAITQNTSDGLFHPGERVRLLSSDGVTRVTYD</sequence>
<accession>A0A4R8L6Q7</accession>